<proteinExistence type="predicted"/>
<comment type="caution">
    <text evidence="1">The sequence shown here is derived from an EMBL/GenBank/DDBJ whole genome shotgun (WGS) entry which is preliminary data.</text>
</comment>
<gene>
    <name evidence="1" type="ORF">GCM10007416_35070</name>
</gene>
<dbReference type="Proteomes" id="UP000617979">
    <property type="component" value="Unassembled WGS sequence"/>
</dbReference>
<name>A0ABQ1H6C7_9BACL</name>
<sequence length="77" mass="9311">MVGKVNKDLNHIYFECECGSWGYKNYFPDKENAQGSGESYWRKEALHWKKEAQRLKTERDEILRMYNKLSREITEAY</sequence>
<protein>
    <submittedName>
        <fullName evidence="1">Uncharacterized protein</fullName>
    </submittedName>
</protein>
<organism evidence="1 2">
    <name type="scientific">Kroppenstedtia guangzhouensis</name>
    <dbReference type="NCBI Taxonomy" id="1274356"/>
    <lineage>
        <taxon>Bacteria</taxon>
        <taxon>Bacillati</taxon>
        <taxon>Bacillota</taxon>
        <taxon>Bacilli</taxon>
        <taxon>Bacillales</taxon>
        <taxon>Thermoactinomycetaceae</taxon>
        <taxon>Kroppenstedtia</taxon>
    </lineage>
</organism>
<dbReference type="EMBL" id="BMEX01000036">
    <property type="protein sequence ID" value="GGA58894.1"/>
    <property type="molecule type" value="Genomic_DNA"/>
</dbReference>
<evidence type="ECO:0000313" key="1">
    <source>
        <dbReference type="EMBL" id="GGA58894.1"/>
    </source>
</evidence>
<keyword evidence="2" id="KW-1185">Reference proteome</keyword>
<reference evidence="2" key="1">
    <citation type="journal article" date="2019" name="Int. J. Syst. Evol. Microbiol.">
        <title>The Global Catalogue of Microorganisms (GCM) 10K type strain sequencing project: providing services to taxonomists for standard genome sequencing and annotation.</title>
        <authorList>
            <consortium name="The Broad Institute Genomics Platform"/>
            <consortium name="The Broad Institute Genome Sequencing Center for Infectious Disease"/>
            <person name="Wu L."/>
            <person name="Ma J."/>
        </authorList>
    </citation>
    <scope>NUCLEOTIDE SEQUENCE [LARGE SCALE GENOMIC DNA]</scope>
    <source>
        <strain evidence="2">CGMCC 1.12404</strain>
    </source>
</reference>
<evidence type="ECO:0000313" key="2">
    <source>
        <dbReference type="Proteomes" id="UP000617979"/>
    </source>
</evidence>
<accession>A0ABQ1H6C7</accession>